<keyword evidence="1" id="KW-0479">Metal-binding</keyword>
<keyword evidence="1" id="KW-0863">Zinc-finger</keyword>
<gene>
    <name evidence="2" type="ORF">Ahy_B08g093509</name>
</gene>
<comment type="function">
    <text evidence="1">Putative transcription activator involved in regulating light control of development.</text>
</comment>
<accession>A0A444Y6D9</accession>
<keyword evidence="1" id="KW-0539">Nucleus</keyword>
<dbReference type="InterPro" id="IPR031052">
    <property type="entry name" value="FHY3/FAR1"/>
</dbReference>
<proteinExistence type="inferred from homology"/>
<dbReference type="Proteomes" id="UP000289738">
    <property type="component" value="Chromosome B08"/>
</dbReference>
<organism evidence="2 3">
    <name type="scientific">Arachis hypogaea</name>
    <name type="common">Peanut</name>
    <dbReference type="NCBI Taxonomy" id="3818"/>
    <lineage>
        <taxon>Eukaryota</taxon>
        <taxon>Viridiplantae</taxon>
        <taxon>Streptophyta</taxon>
        <taxon>Embryophyta</taxon>
        <taxon>Tracheophyta</taxon>
        <taxon>Spermatophyta</taxon>
        <taxon>Magnoliopsida</taxon>
        <taxon>eudicotyledons</taxon>
        <taxon>Gunneridae</taxon>
        <taxon>Pentapetalae</taxon>
        <taxon>rosids</taxon>
        <taxon>fabids</taxon>
        <taxon>Fabales</taxon>
        <taxon>Fabaceae</taxon>
        <taxon>Papilionoideae</taxon>
        <taxon>50 kb inversion clade</taxon>
        <taxon>dalbergioids sensu lato</taxon>
        <taxon>Dalbergieae</taxon>
        <taxon>Pterocarpus clade</taxon>
        <taxon>Arachis</taxon>
    </lineage>
</organism>
<dbReference type="EMBL" id="SDMP01000018">
    <property type="protein sequence ID" value="RYQ97467.1"/>
    <property type="molecule type" value="Genomic_DNA"/>
</dbReference>
<evidence type="ECO:0000313" key="3">
    <source>
        <dbReference type="Proteomes" id="UP000289738"/>
    </source>
</evidence>
<name>A0A444Y6D9_ARAHY</name>
<dbReference type="PANTHER" id="PTHR31669">
    <property type="entry name" value="PROTEIN FAR1-RELATED SEQUENCE 10-RELATED"/>
    <property type="match status" value="1"/>
</dbReference>
<sequence length="521" mass="59981">MDDSTSDCQLNQGEVDYEFESNEVPEVSCCCSGPLSVVDDQFVSKVGMTFTTLEDAGKFYRNYAKAADFSTRVQSTNRKGNEIKNQLITCSREGKWKSKISLTEKTNPTAGLNCPARIYIHTLKDVVLDHSHPCCPSKAEMLKQHRELSMSIRRTIENNEEAVCFWVYYADLYEDCHIWVPIYLDHHFWAGMRSTQRSESMHSFFNKFITRNSSLIQFVKQYDNCLGSREQAERESDTADFHTVIPCATKSSIEAQFQDVYTHQKFREVQAQFRGKANCITRLTNSALGYSVYEVGEQVSISIFNKFVVTYDLVAAEVKFQFLLFESRGILCRHALSVLSFEQVSQVSPRYILERWSKKVKRRHTHIKNSHDEPLLEPRSKRFDQLVFRLQNICEFASELEELTVILHRAYDNVMAEMESLKVKRKGTSSLSHEDANLESINELQSPPRIRTRGCPKNRIANATKKKKTKVLSEVKVMFFKFVVIEFIFLVNNLANIGAFKFQPISRTCYELSVQGTSSRG</sequence>
<comment type="caution">
    <text evidence="2">The sequence shown here is derived from an EMBL/GenBank/DDBJ whole genome shotgun (WGS) entry which is preliminary data.</text>
</comment>
<dbReference type="PANTHER" id="PTHR31669:SF283">
    <property type="entry name" value="PROTEIN FAR1-RELATED SEQUENCE"/>
    <property type="match status" value="1"/>
</dbReference>
<dbReference type="GO" id="GO:0005634">
    <property type="term" value="C:nucleus"/>
    <property type="evidence" value="ECO:0007669"/>
    <property type="project" value="UniProtKB-SubCell"/>
</dbReference>
<dbReference type="GO" id="GO:0006355">
    <property type="term" value="P:regulation of DNA-templated transcription"/>
    <property type="evidence" value="ECO:0007669"/>
    <property type="project" value="UniProtKB-UniRule"/>
</dbReference>
<keyword evidence="1" id="KW-0862">Zinc</keyword>
<dbReference type="GO" id="GO:0008270">
    <property type="term" value="F:zinc ion binding"/>
    <property type="evidence" value="ECO:0007669"/>
    <property type="project" value="UniProtKB-UniRule"/>
</dbReference>
<protein>
    <recommendedName>
        <fullName evidence="1">Protein FAR1-RELATED SEQUENCE</fullName>
    </recommendedName>
</protein>
<comment type="subcellular location">
    <subcellularLocation>
        <location evidence="1">Nucleus</location>
    </subcellularLocation>
</comment>
<evidence type="ECO:0000313" key="2">
    <source>
        <dbReference type="EMBL" id="RYQ97467.1"/>
    </source>
</evidence>
<dbReference type="AlphaFoldDB" id="A0A444Y6D9"/>
<evidence type="ECO:0000256" key="1">
    <source>
        <dbReference type="RuleBase" id="RU367018"/>
    </source>
</evidence>
<dbReference type="STRING" id="3818.A0A444Y6D9"/>
<reference evidence="2 3" key="1">
    <citation type="submission" date="2019-01" db="EMBL/GenBank/DDBJ databases">
        <title>Sequencing of cultivated peanut Arachis hypogaea provides insights into genome evolution and oil improvement.</title>
        <authorList>
            <person name="Chen X."/>
        </authorList>
    </citation>
    <scope>NUCLEOTIDE SEQUENCE [LARGE SCALE GENOMIC DNA]</scope>
    <source>
        <strain evidence="3">cv. Fuhuasheng</strain>
        <tissue evidence="2">Leaves</tissue>
    </source>
</reference>
<keyword evidence="3" id="KW-1185">Reference proteome</keyword>
<comment type="similarity">
    <text evidence="1">Belongs to the FHY3/FAR1 family.</text>
</comment>